<feature type="region of interest" description="Disordered" evidence="1">
    <location>
        <begin position="1"/>
        <end position="23"/>
    </location>
</feature>
<accession>A0ABQ7U9E0</accession>
<feature type="compositionally biased region" description="Basic residues" evidence="1">
    <location>
        <begin position="570"/>
        <end position="581"/>
    </location>
</feature>
<dbReference type="PANTHER" id="PTHR31286">
    <property type="entry name" value="GLYCINE-RICH CELL WALL STRUCTURAL PROTEIN 1.8-LIKE"/>
    <property type="match status" value="1"/>
</dbReference>
<feature type="compositionally biased region" description="Polar residues" evidence="1">
    <location>
        <begin position="438"/>
        <end position="447"/>
    </location>
</feature>
<protein>
    <recommendedName>
        <fullName evidence="2">DUF4283 domain-containing protein</fullName>
    </recommendedName>
</protein>
<name>A0ABQ7U9E0_SOLTU</name>
<evidence type="ECO:0000259" key="2">
    <source>
        <dbReference type="Pfam" id="PF14111"/>
    </source>
</evidence>
<keyword evidence="4" id="KW-1185">Reference proteome</keyword>
<dbReference type="PANTHER" id="PTHR31286:SF179">
    <property type="entry name" value="RNASE H TYPE-1 DOMAIN-CONTAINING PROTEIN"/>
    <property type="match status" value="1"/>
</dbReference>
<evidence type="ECO:0000313" key="4">
    <source>
        <dbReference type="Proteomes" id="UP000826656"/>
    </source>
</evidence>
<feature type="region of interest" description="Disordered" evidence="1">
    <location>
        <begin position="338"/>
        <end position="482"/>
    </location>
</feature>
<dbReference type="EMBL" id="JAIVGD010000023">
    <property type="protein sequence ID" value="KAH0743093.1"/>
    <property type="molecule type" value="Genomic_DNA"/>
</dbReference>
<sequence length="597" mass="68731">MALVAGGQPPLEDAPSTSTIQPSPLTTKFSEVLKSDYNTMPIQRKTVVYLHAEPQITWKSSKVQQMIIQENLQYAILGKFSYDKPDLHELRKVIPVQCEIKGPCNIGLLENRHVLIRLSLLEDYVKMMSTPTYYLKVHNLYCQMRPLKWNPWFAPEEEPSIAVAWISFPDLPPNFFAREAVFSLASAVGKPLTVDMATQNKTRPGCAKVKVEVDLLEQHPQRIKIAEEDEVRGKVNSKWIIIKYDYLPKYCSHCKLQGHRETECRALHPELERQFRENLEENKDKMGTAATQTKILSSGKVVGNTQRKQEWMQRRNKYAKDKRGRIIEMYNGKNKVEAEKHTERVSTNNAFATLQNNDKLDDTRDATSATKGTKETEENKDREEELRSNKSEEERDINKQMGTRQWVDINFKKDKGTKENQITQPQVSSNSKHDVGSETPTNNTGTQEKSKCEISSKEKVIQKKKTQGENKTDELGNREQITSQNQLELTKQQNTHDEERIEAIDTTERVILDPDKEEIDASLAEIEMQNNNIRSENIEEETLEKNIKEVAKARDISPRHTRAMEESHLKNKGGKSQKIPHKQQDNHQRGKLPQNNH</sequence>
<evidence type="ECO:0000313" key="3">
    <source>
        <dbReference type="EMBL" id="KAH0743093.1"/>
    </source>
</evidence>
<comment type="caution">
    <text evidence="3">The sequence shown here is derived from an EMBL/GenBank/DDBJ whole genome shotgun (WGS) entry which is preliminary data.</text>
</comment>
<proteinExistence type="predicted"/>
<dbReference type="InterPro" id="IPR040256">
    <property type="entry name" value="At4g02000-like"/>
</dbReference>
<feature type="domain" description="DUF4283" evidence="2">
    <location>
        <begin position="69"/>
        <end position="157"/>
    </location>
</feature>
<dbReference type="Proteomes" id="UP000826656">
    <property type="component" value="Unassembled WGS sequence"/>
</dbReference>
<dbReference type="Pfam" id="PF14111">
    <property type="entry name" value="DUF4283"/>
    <property type="match status" value="1"/>
</dbReference>
<feature type="compositionally biased region" description="Polar residues" evidence="1">
    <location>
        <begin position="419"/>
        <end position="430"/>
    </location>
</feature>
<evidence type="ECO:0000256" key="1">
    <source>
        <dbReference type="SAM" id="MobiDB-lite"/>
    </source>
</evidence>
<feature type="compositionally biased region" description="Polar residues" evidence="1">
    <location>
        <begin position="345"/>
        <end position="357"/>
    </location>
</feature>
<feature type="compositionally biased region" description="Basic and acidic residues" evidence="1">
    <location>
        <begin position="372"/>
        <end position="398"/>
    </location>
</feature>
<feature type="region of interest" description="Disordered" evidence="1">
    <location>
        <begin position="549"/>
        <end position="597"/>
    </location>
</feature>
<feature type="compositionally biased region" description="Basic and acidic residues" evidence="1">
    <location>
        <begin position="549"/>
        <end position="569"/>
    </location>
</feature>
<organism evidence="3 4">
    <name type="scientific">Solanum tuberosum</name>
    <name type="common">Potato</name>
    <dbReference type="NCBI Taxonomy" id="4113"/>
    <lineage>
        <taxon>Eukaryota</taxon>
        <taxon>Viridiplantae</taxon>
        <taxon>Streptophyta</taxon>
        <taxon>Embryophyta</taxon>
        <taxon>Tracheophyta</taxon>
        <taxon>Spermatophyta</taxon>
        <taxon>Magnoliopsida</taxon>
        <taxon>eudicotyledons</taxon>
        <taxon>Gunneridae</taxon>
        <taxon>Pentapetalae</taxon>
        <taxon>asterids</taxon>
        <taxon>lamiids</taxon>
        <taxon>Solanales</taxon>
        <taxon>Solanaceae</taxon>
        <taxon>Solanoideae</taxon>
        <taxon>Solaneae</taxon>
        <taxon>Solanum</taxon>
    </lineage>
</organism>
<feature type="compositionally biased region" description="Basic and acidic residues" evidence="1">
    <location>
        <begin position="448"/>
        <end position="477"/>
    </location>
</feature>
<gene>
    <name evidence="3" type="ORF">KY290_031086</name>
</gene>
<dbReference type="InterPro" id="IPR025558">
    <property type="entry name" value="DUF4283"/>
</dbReference>
<reference evidence="3 4" key="1">
    <citation type="journal article" date="2021" name="bioRxiv">
        <title>Chromosome-scale and haplotype-resolved genome assembly of a tetraploid potato cultivar.</title>
        <authorList>
            <person name="Sun H."/>
            <person name="Jiao W.-B."/>
            <person name="Krause K."/>
            <person name="Campoy J.A."/>
            <person name="Goel M."/>
            <person name="Folz-Donahue K."/>
            <person name="Kukat C."/>
            <person name="Huettel B."/>
            <person name="Schneeberger K."/>
        </authorList>
    </citation>
    <scope>NUCLEOTIDE SEQUENCE [LARGE SCALE GENOMIC DNA]</scope>
    <source>
        <strain evidence="3">SolTubOtavaFocal</strain>
        <tissue evidence="3">Leaves</tissue>
    </source>
</reference>